<dbReference type="PROSITE" id="PS51257">
    <property type="entry name" value="PROKAR_LIPOPROTEIN"/>
    <property type="match status" value="1"/>
</dbReference>
<proteinExistence type="predicted"/>
<dbReference type="AlphaFoldDB" id="A0A7G9SD37"/>
<evidence type="ECO:0000256" key="1">
    <source>
        <dbReference type="SAM" id="SignalP"/>
    </source>
</evidence>
<keyword evidence="3" id="KW-1185">Reference proteome</keyword>
<reference evidence="2 3" key="1">
    <citation type="submission" date="2020-08" db="EMBL/GenBank/DDBJ databases">
        <title>Genome sequence of Sphingomonas rhizophila KACC 19189T.</title>
        <authorList>
            <person name="Hyun D.-W."/>
            <person name="Bae J.-W."/>
        </authorList>
    </citation>
    <scope>NUCLEOTIDE SEQUENCE [LARGE SCALE GENOMIC DNA]</scope>
    <source>
        <strain evidence="2 3">KACC 19189</strain>
    </source>
</reference>
<feature type="chain" id="PRO_5029001750" description="Lipoprotein" evidence="1">
    <location>
        <begin position="22"/>
        <end position="207"/>
    </location>
</feature>
<feature type="signal peptide" evidence="1">
    <location>
        <begin position="1"/>
        <end position="21"/>
    </location>
</feature>
<organism evidence="2 3">
    <name type="scientific">Sphingomonas rhizophila</name>
    <dbReference type="NCBI Taxonomy" id="2071607"/>
    <lineage>
        <taxon>Bacteria</taxon>
        <taxon>Pseudomonadati</taxon>
        <taxon>Pseudomonadota</taxon>
        <taxon>Alphaproteobacteria</taxon>
        <taxon>Sphingomonadales</taxon>
        <taxon>Sphingomonadaceae</taxon>
        <taxon>Sphingomonas</taxon>
    </lineage>
</organism>
<evidence type="ECO:0008006" key="4">
    <source>
        <dbReference type="Google" id="ProtNLM"/>
    </source>
</evidence>
<name>A0A7G9SD37_9SPHN</name>
<dbReference type="RefSeq" id="WP_187542747.1">
    <property type="nucleotide sequence ID" value="NZ_CP060717.1"/>
</dbReference>
<evidence type="ECO:0000313" key="3">
    <source>
        <dbReference type="Proteomes" id="UP000515955"/>
    </source>
</evidence>
<sequence>MVRRSSLLVFGLAALSVSACAPGLSGIDNGTYRLVRARPIAVGNNRLEVTPPREWNRVSSRLFFDISEVEDWTQNGPLLDGMTFVTGLKGGSFVVRQDKREYRQIPKYRSNMTAPEIASMLESIYRVKGGAVDFKTTNLSPRAFLGYPGFQLDFEHLDGDEVWRKGRAVGANIDGRLYLIMLDAARAHYYAASLPDFEAIVASARRR</sequence>
<protein>
    <recommendedName>
        <fullName evidence="4">Lipoprotein</fullName>
    </recommendedName>
</protein>
<evidence type="ECO:0000313" key="2">
    <source>
        <dbReference type="EMBL" id="QNN65762.1"/>
    </source>
</evidence>
<dbReference type="KEGG" id="srhi:H9L12_04180"/>
<accession>A0A7G9SD37</accession>
<dbReference type="EMBL" id="CP060717">
    <property type="protein sequence ID" value="QNN65762.1"/>
    <property type="molecule type" value="Genomic_DNA"/>
</dbReference>
<dbReference type="Proteomes" id="UP000515955">
    <property type="component" value="Chromosome"/>
</dbReference>
<keyword evidence="1" id="KW-0732">Signal</keyword>
<gene>
    <name evidence="2" type="ORF">H9L12_04180</name>
</gene>